<evidence type="ECO:0000313" key="2">
    <source>
        <dbReference type="Proteomes" id="UP000433652"/>
    </source>
</evidence>
<name>A0A6I4ST25_9SPHN</name>
<dbReference type="InterPro" id="IPR002321">
    <property type="entry name" value="Cyt_c_II"/>
</dbReference>
<dbReference type="Gene3D" id="1.20.120.10">
    <property type="entry name" value="Cytochrome c/b562"/>
    <property type="match status" value="1"/>
</dbReference>
<protein>
    <recommendedName>
        <fullName evidence="3">Cytochrome C</fullName>
    </recommendedName>
</protein>
<organism evidence="1 2">
    <name type="scientific">Croceibacterium salegens</name>
    <dbReference type="NCBI Taxonomy" id="1737568"/>
    <lineage>
        <taxon>Bacteria</taxon>
        <taxon>Pseudomonadati</taxon>
        <taxon>Pseudomonadota</taxon>
        <taxon>Alphaproteobacteria</taxon>
        <taxon>Sphingomonadales</taxon>
        <taxon>Erythrobacteraceae</taxon>
        <taxon>Croceibacterium</taxon>
    </lineage>
</organism>
<dbReference type="Proteomes" id="UP000433652">
    <property type="component" value="Unassembled WGS sequence"/>
</dbReference>
<dbReference type="AlphaFoldDB" id="A0A6I4ST25"/>
<dbReference type="GO" id="GO:0022900">
    <property type="term" value="P:electron transport chain"/>
    <property type="evidence" value="ECO:0007669"/>
    <property type="project" value="InterPro"/>
</dbReference>
<dbReference type="SUPFAM" id="SSF47175">
    <property type="entry name" value="Cytochromes"/>
    <property type="match status" value="1"/>
</dbReference>
<dbReference type="PROSITE" id="PS51009">
    <property type="entry name" value="CYTCII"/>
    <property type="match status" value="1"/>
</dbReference>
<comment type="caution">
    <text evidence="1">The sequence shown here is derived from an EMBL/GenBank/DDBJ whole genome shotgun (WGS) entry which is preliminary data.</text>
</comment>
<gene>
    <name evidence="1" type="ORF">GRI89_02940</name>
</gene>
<dbReference type="OrthoDB" id="8537166at2"/>
<dbReference type="InterPro" id="IPR010980">
    <property type="entry name" value="Cyt_c/b562"/>
</dbReference>
<accession>A0A6I4ST25</accession>
<dbReference type="Pfam" id="PF01322">
    <property type="entry name" value="Cytochrom_C_2"/>
    <property type="match status" value="1"/>
</dbReference>
<reference evidence="1 2" key="1">
    <citation type="submission" date="2019-12" db="EMBL/GenBank/DDBJ databases">
        <title>Genomic-based taxomic classification of the family Erythrobacteraceae.</title>
        <authorList>
            <person name="Xu L."/>
        </authorList>
    </citation>
    <scope>NUCLEOTIDE SEQUENCE [LARGE SCALE GENOMIC DNA]</scope>
    <source>
        <strain evidence="1 2">MCCC 1K01500</strain>
    </source>
</reference>
<evidence type="ECO:0008006" key="3">
    <source>
        <dbReference type="Google" id="ProtNLM"/>
    </source>
</evidence>
<proteinExistence type="predicted"/>
<evidence type="ECO:0000313" key="1">
    <source>
        <dbReference type="EMBL" id="MXO58498.1"/>
    </source>
</evidence>
<dbReference type="GO" id="GO:0020037">
    <property type="term" value="F:heme binding"/>
    <property type="evidence" value="ECO:0007669"/>
    <property type="project" value="InterPro"/>
</dbReference>
<dbReference type="EMBL" id="WTYM01000026">
    <property type="protein sequence ID" value="MXO58498.1"/>
    <property type="molecule type" value="Genomic_DNA"/>
</dbReference>
<dbReference type="GO" id="GO:0005506">
    <property type="term" value="F:iron ion binding"/>
    <property type="evidence" value="ECO:0007669"/>
    <property type="project" value="InterPro"/>
</dbReference>
<keyword evidence="2" id="KW-1185">Reference proteome</keyword>
<sequence length="186" mass="19398">MEGDDMKRVQIAVAGSLALATLVVCQAFPPFSALAEVTPLDVRKAMIDSVNPAALQIWDVGNNAVDDDGLPDTSKLDAATLNSLKDGATLLSEAARRLSHAGQLRASGPDLVGGKVPEGVATREQIQAAIDANPDGFRAFAAAMGDEADGIVKAIEAGDSAQVAELLVSFDGACQSCHERYWYVSQ</sequence>
<dbReference type="RefSeq" id="WP_159792031.1">
    <property type="nucleotide sequence ID" value="NZ_WTYM01000026.1"/>
</dbReference>
<dbReference type="GO" id="GO:0009055">
    <property type="term" value="F:electron transfer activity"/>
    <property type="evidence" value="ECO:0007669"/>
    <property type="project" value="InterPro"/>
</dbReference>